<dbReference type="PANTHER" id="PTHR39081">
    <property type="entry name" value="MUT7-C DOMAIN-CONTAINING PROTEIN"/>
    <property type="match status" value="1"/>
</dbReference>
<dbReference type="GeneID" id="25158849"/>
<organism evidence="2 3">
    <name type="scientific">Halanaeroarchaeum sulfurireducens</name>
    <dbReference type="NCBI Taxonomy" id="1604004"/>
    <lineage>
        <taxon>Archaea</taxon>
        <taxon>Methanobacteriati</taxon>
        <taxon>Methanobacteriota</taxon>
        <taxon>Stenosarchaea group</taxon>
        <taxon>Halobacteria</taxon>
        <taxon>Halobacteriales</taxon>
        <taxon>Halobacteriaceae</taxon>
        <taxon>Halanaeroarchaeum</taxon>
    </lineage>
</organism>
<gene>
    <name evidence="2" type="ORF">HLASF_0657</name>
</gene>
<dbReference type="AlphaFoldDB" id="A0A0F7PCX1"/>
<reference evidence="2 3" key="1">
    <citation type="journal article" date="2015" name="ISME J.">
        <title>Elemental sulfur and acetate can support life of a novel strictly anaerobic haloarchaeon.</title>
        <authorList>
            <person name="Sorokin D.Y."/>
            <person name="Kublanov I.V."/>
            <person name="Gavrilov S.N."/>
            <person name="Rojo D."/>
            <person name="Roman P."/>
            <person name="Golyshin P.N."/>
            <person name="Slepak V.Z."/>
            <person name="Smedile F."/>
            <person name="Ferrer M."/>
            <person name="Messina E."/>
            <person name="La Cono V."/>
            <person name="Yakimov M.M."/>
        </authorList>
    </citation>
    <scope>NUCLEOTIDE SEQUENCE [LARGE SCALE GENOMIC DNA]</scope>
    <source>
        <strain evidence="2 3">HSR2</strain>
    </source>
</reference>
<sequence>MASPEETAIVLDVMCGGLRTILRMVGYDTAYALERGIEADDEIRALAESEGRVLCTRDASLAESTENAVLLRTTDTDEQLAELAAAGFELELTEPRRCSVCNGPVAELSSDDSTPEYAPDPADRRCWRCRDCGQVYWRGSHWDDVAARLKSL</sequence>
<dbReference type="OrthoDB" id="1266at2157"/>
<proteinExistence type="predicted"/>
<dbReference type="InterPro" id="IPR002782">
    <property type="entry name" value="Mut7-C_RNAse_dom"/>
</dbReference>
<protein>
    <recommendedName>
        <fullName evidence="1">Mut7-C RNAse domain-containing protein</fullName>
    </recommendedName>
</protein>
<dbReference type="PANTHER" id="PTHR39081:SF1">
    <property type="entry name" value="MUT7-C RNASE DOMAIN-CONTAINING PROTEIN"/>
    <property type="match status" value="1"/>
</dbReference>
<name>A0A0F7PCX1_9EURY</name>
<feature type="domain" description="Mut7-C RNAse" evidence="1">
    <location>
        <begin position="9"/>
        <end position="148"/>
    </location>
</feature>
<dbReference type="RefSeq" id="WP_050047949.1">
    <property type="nucleotide sequence ID" value="NZ_CP008874.1"/>
</dbReference>
<evidence type="ECO:0000259" key="1">
    <source>
        <dbReference type="Pfam" id="PF01927"/>
    </source>
</evidence>
<keyword evidence="3" id="KW-1185">Reference proteome</keyword>
<dbReference type="Pfam" id="PF01927">
    <property type="entry name" value="Mut7-C"/>
    <property type="match status" value="1"/>
</dbReference>
<dbReference type="EMBL" id="CP008874">
    <property type="protein sequence ID" value="AKH97153.1"/>
    <property type="molecule type" value="Genomic_DNA"/>
</dbReference>
<evidence type="ECO:0000313" key="2">
    <source>
        <dbReference type="EMBL" id="AKH97153.1"/>
    </source>
</evidence>
<dbReference type="KEGG" id="hsu:HLASF_0657"/>
<accession>A0A0F7PCX1</accession>
<evidence type="ECO:0000313" key="3">
    <source>
        <dbReference type="Proteomes" id="UP000069906"/>
    </source>
</evidence>
<dbReference type="Proteomes" id="UP000069906">
    <property type="component" value="Chromosome"/>
</dbReference>
<dbReference type="HOGENOM" id="CLU_112469_0_0_2"/>